<dbReference type="SMART" id="SM00797">
    <property type="entry name" value="AHS2"/>
    <property type="match status" value="1"/>
</dbReference>
<dbReference type="EMBL" id="CP034759">
    <property type="protein sequence ID" value="QBG34979.1"/>
    <property type="molecule type" value="Genomic_DNA"/>
</dbReference>
<keyword evidence="2" id="KW-0378">Hydrolase</keyword>
<dbReference type="AlphaFoldDB" id="A0A4P6P4G8"/>
<dbReference type="InterPro" id="IPR052708">
    <property type="entry name" value="PxpC"/>
</dbReference>
<keyword evidence="5" id="KW-0808">Transferase</keyword>
<reference evidence="5 6" key="1">
    <citation type="submission" date="2018-12" db="EMBL/GenBank/DDBJ databases">
        <title>Complete genome of Litorilituus sediminis.</title>
        <authorList>
            <person name="Liu A."/>
            <person name="Rong J."/>
        </authorList>
    </citation>
    <scope>NUCLEOTIDE SEQUENCE [LARGE SCALE GENOMIC DNA]</scope>
    <source>
        <strain evidence="5 6">JCM 17549</strain>
    </source>
</reference>
<sequence length="318" mass="34034">MSTASTGLGFLVKQAGVHTLLQDLGRFGRYSLGLTNGGPLDKTAFYWANRLVDNTANSCALEISIGGLSLIAQMDMVIAITGAPMPVTINGVEQALWCSIQLYAGDEIRLGYSTAGLRSYLAVKGGFQTAKVFASRATVCREGLGGISGGPVKNNDVLPCLSSVTEHHVSLASQYRPTYSNEVTLRTIPGYQQKHFSAFSQRMFYSSEFCVSQHSDRMGYRLEGKAINADIDGIISEGICHGAVQIPSDGQPIVLLNDRQTIGGYPKIGSVISLDTGKLAQLSPGAKVHFEPISMEAAHNLIHLHAAKLKATQLAFIN</sequence>
<dbReference type="SUPFAM" id="SSF50891">
    <property type="entry name" value="Cyclophilin-like"/>
    <property type="match status" value="1"/>
</dbReference>
<dbReference type="PANTHER" id="PTHR43309">
    <property type="entry name" value="5-OXOPROLINASE SUBUNIT C"/>
    <property type="match status" value="1"/>
</dbReference>
<accession>A0A4P6P4G8</accession>
<keyword evidence="6" id="KW-1185">Reference proteome</keyword>
<dbReference type="InterPro" id="IPR003778">
    <property type="entry name" value="CT_A_B"/>
</dbReference>
<dbReference type="OrthoDB" id="9768696at2"/>
<proteinExistence type="predicted"/>
<dbReference type="NCBIfam" id="TIGR00724">
    <property type="entry name" value="urea_amlyse_rel"/>
    <property type="match status" value="1"/>
</dbReference>
<dbReference type="PANTHER" id="PTHR43309:SF4">
    <property type="entry name" value="CARBOXYLTRANSFERASE DOMAIN-CONTAINING PROTEIN"/>
    <property type="match status" value="1"/>
</dbReference>
<gene>
    <name evidence="5" type="ORF">EMK97_04120</name>
</gene>
<dbReference type="Gene3D" id="2.40.100.10">
    <property type="entry name" value="Cyclophilin-like"/>
    <property type="match status" value="1"/>
</dbReference>
<keyword evidence="1" id="KW-0547">Nucleotide-binding</keyword>
<feature type="domain" description="Carboxyltransferase" evidence="4">
    <location>
        <begin position="31"/>
        <end position="308"/>
    </location>
</feature>
<dbReference type="GO" id="GO:0005524">
    <property type="term" value="F:ATP binding"/>
    <property type="evidence" value="ECO:0007669"/>
    <property type="project" value="UniProtKB-KW"/>
</dbReference>
<name>A0A4P6P4G8_9GAMM</name>
<dbReference type="Proteomes" id="UP000290244">
    <property type="component" value="Chromosome"/>
</dbReference>
<dbReference type="GO" id="GO:0016787">
    <property type="term" value="F:hydrolase activity"/>
    <property type="evidence" value="ECO:0007669"/>
    <property type="project" value="UniProtKB-KW"/>
</dbReference>
<dbReference type="Pfam" id="PF02626">
    <property type="entry name" value="CT_A_B"/>
    <property type="match status" value="1"/>
</dbReference>
<evidence type="ECO:0000259" key="4">
    <source>
        <dbReference type="SMART" id="SM00797"/>
    </source>
</evidence>
<keyword evidence="3" id="KW-0067">ATP-binding</keyword>
<protein>
    <submittedName>
        <fullName evidence="5">Biotin-dependent carboxyltransferase</fullName>
    </submittedName>
</protein>
<organism evidence="5 6">
    <name type="scientific">Litorilituus sediminis</name>
    <dbReference type="NCBI Taxonomy" id="718192"/>
    <lineage>
        <taxon>Bacteria</taxon>
        <taxon>Pseudomonadati</taxon>
        <taxon>Pseudomonadota</taxon>
        <taxon>Gammaproteobacteria</taxon>
        <taxon>Alteromonadales</taxon>
        <taxon>Colwelliaceae</taxon>
        <taxon>Litorilituus</taxon>
    </lineage>
</organism>
<dbReference type="RefSeq" id="WP_130599704.1">
    <property type="nucleotide sequence ID" value="NZ_CP034759.1"/>
</dbReference>
<dbReference type="GO" id="GO:0016740">
    <property type="term" value="F:transferase activity"/>
    <property type="evidence" value="ECO:0007669"/>
    <property type="project" value="UniProtKB-KW"/>
</dbReference>
<evidence type="ECO:0000256" key="3">
    <source>
        <dbReference type="ARBA" id="ARBA00022840"/>
    </source>
</evidence>
<evidence type="ECO:0000256" key="2">
    <source>
        <dbReference type="ARBA" id="ARBA00022801"/>
    </source>
</evidence>
<dbReference type="KEGG" id="lsd:EMK97_04120"/>
<evidence type="ECO:0000313" key="5">
    <source>
        <dbReference type="EMBL" id="QBG34979.1"/>
    </source>
</evidence>
<dbReference type="InterPro" id="IPR029000">
    <property type="entry name" value="Cyclophilin-like_dom_sf"/>
</dbReference>
<evidence type="ECO:0000313" key="6">
    <source>
        <dbReference type="Proteomes" id="UP000290244"/>
    </source>
</evidence>
<evidence type="ECO:0000256" key="1">
    <source>
        <dbReference type="ARBA" id="ARBA00022741"/>
    </source>
</evidence>